<dbReference type="VEuPathDB" id="VectorBase:HLOH_064855"/>
<evidence type="ECO:0000313" key="1">
    <source>
        <dbReference type="EMBL" id="KAH9374935.1"/>
    </source>
</evidence>
<dbReference type="OrthoDB" id="6427993at2759"/>
<gene>
    <name evidence="1" type="ORF">HPB48_014654</name>
</gene>
<accession>A0A9J6GJZ3</accession>
<dbReference type="EMBL" id="JABSTR010000007">
    <property type="protein sequence ID" value="KAH9374935.1"/>
    <property type="molecule type" value="Genomic_DNA"/>
</dbReference>
<name>A0A9J6GJZ3_HAELO</name>
<comment type="caution">
    <text evidence="1">The sequence shown here is derived from an EMBL/GenBank/DDBJ whole genome shotgun (WGS) entry which is preliminary data.</text>
</comment>
<dbReference type="Proteomes" id="UP000821853">
    <property type="component" value="Chromosome 5"/>
</dbReference>
<sequence length="61" mass="6691">MLRVALGDGTRQKREHPSLNDCVSVISVDTGKAIDGEALSSSCKSWKTKSKFNVQSAEYME</sequence>
<dbReference type="AlphaFoldDB" id="A0A9J6GJZ3"/>
<proteinExistence type="predicted"/>
<evidence type="ECO:0000313" key="2">
    <source>
        <dbReference type="Proteomes" id="UP000821853"/>
    </source>
</evidence>
<reference evidence="1 2" key="1">
    <citation type="journal article" date="2020" name="Cell">
        <title>Large-Scale Comparative Analyses of Tick Genomes Elucidate Their Genetic Diversity and Vector Capacities.</title>
        <authorList>
            <consortium name="Tick Genome and Microbiome Consortium (TIGMIC)"/>
            <person name="Jia N."/>
            <person name="Wang J."/>
            <person name="Shi W."/>
            <person name="Du L."/>
            <person name="Sun Y."/>
            <person name="Zhan W."/>
            <person name="Jiang J.F."/>
            <person name="Wang Q."/>
            <person name="Zhang B."/>
            <person name="Ji P."/>
            <person name="Bell-Sakyi L."/>
            <person name="Cui X.M."/>
            <person name="Yuan T.T."/>
            <person name="Jiang B.G."/>
            <person name="Yang W.F."/>
            <person name="Lam T.T."/>
            <person name="Chang Q.C."/>
            <person name="Ding S.J."/>
            <person name="Wang X.J."/>
            <person name="Zhu J.G."/>
            <person name="Ruan X.D."/>
            <person name="Zhao L."/>
            <person name="Wei J.T."/>
            <person name="Ye R.Z."/>
            <person name="Que T.C."/>
            <person name="Du C.H."/>
            <person name="Zhou Y.H."/>
            <person name="Cheng J.X."/>
            <person name="Dai P.F."/>
            <person name="Guo W.B."/>
            <person name="Han X.H."/>
            <person name="Huang E.J."/>
            <person name="Li L.F."/>
            <person name="Wei W."/>
            <person name="Gao Y.C."/>
            <person name="Liu J.Z."/>
            <person name="Shao H.Z."/>
            <person name="Wang X."/>
            <person name="Wang C.C."/>
            <person name="Yang T.C."/>
            <person name="Huo Q.B."/>
            <person name="Li W."/>
            <person name="Chen H.Y."/>
            <person name="Chen S.E."/>
            <person name="Zhou L.G."/>
            <person name="Ni X.B."/>
            <person name="Tian J.H."/>
            <person name="Sheng Y."/>
            <person name="Liu T."/>
            <person name="Pan Y.S."/>
            <person name="Xia L.Y."/>
            <person name="Li J."/>
            <person name="Zhao F."/>
            <person name="Cao W.C."/>
        </authorList>
    </citation>
    <scope>NUCLEOTIDE SEQUENCE [LARGE SCALE GENOMIC DNA]</scope>
    <source>
        <strain evidence="1">HaeL-2018</strain>
    </source>
</reference>
<protein>
    <submittedName>
        <fullName evidence="1">Uncharacterized protein</fullName>
    </submittedName>
</protein>
<keyword evidence="2" id="KW-1185">Reference proteome</keyword>
<organism evidence="1 2">
    <name type="scientific">Haemaphysalis longicornis</name>
    <name type="common">Bush tick</name>
    <dbReference type="NCBI Taxonomy" id="44386"/>
    <lineage>
        <taxon>Eukaryota</taxon>
        <taxon>Metazoa</taxon>
        <taxon>Ecdysozoa</taxon>
        <taxon>Arthropoda</taxon>
        <taxon>Chelicerata</taxon>
        <taxon>Arachnida</taxon>
        <taxon>Acari</taxon>
        <taxon>Parasitiformes</taxon>
        <taxon>Ixodida</taxon>
        <taxon>Ixodoidea</taxon>
        <taxon>Ixodidae</taxon>
        <taxon>Haemaphysalinae</taxon>
        <taxon>Haemaphysalis</taxon>
    </lineage>
</organism>